<keyword evidence="5" id="KW-0472">Membrane</keyword>
<evidence type="ECO:0000256" key="4">
    <source>
        <dbReference type="ARBA" id="ARBA00023157"/>
    </source>
</evidence>
<protein>
    <submittedName>
        <fullName evidence="7">Chymotrypsin-like elastase family member 1</fullName>
    </submittedName>
</protein>
<dbReference type="PROSITE" id="PS50240">
    <property type="entry name" value="TRYPSIN_DOM"/>
    <property type="match status" value="1"/>
</dbReference>
<evidence type="ECO:0000256" key="2">
    <source>
        <dbReference type="ARBA" id="ARBA00022801"/>
    </source>
</evidence>
<proteinExistence type="predicted"/>
<dbReference type="EMBL" id="GBRD01000259">
    <property type="protein sequence ID" value="JAG65562.1"/>
    <property type="molecule type" value="Transcribed_RNA"/>
</dbReference>
<dbReference type="Pfam" id="PF00089">
    <property type="entry name" value="Trypsin"/>
    <property type="match status" value="1"/>
</dbReference>
<dbReference type="Gene3D" id="2.40.10.10">
    <property type="entry name" value="Trypsin-like serine proteases"/>
    <property type="match status" value="1"/>
</dbReference>
<dbReference type="PANTHER" id="PTHR24276">
    <property type="entry name" value="POLYSERASE-RELATED"/>
    <property type="match status" value="1"/>
</dbReference>
<feature type="transmembrane region" description="Helical" evidence="5">
    <location>
        <begin position="344"/>
        <end position="371"/>
    </location>
</feature>
<keyword evidence="4" id="KW-1015">Disulfide bond</keyword>
<evidence type="ECO:0000256" key="5">
    <source>
        <dbReference type="SAM" id="Phobius"/>
    </source>
</evidence>
<dbReference type="SUPFAM" id="SSF50494">
    <property type="entry name" value="Trypsin-like serine proteases"/>
    <property type="match status" value="1"/>
</dbReference>
<dbReference type="SMART" id="SM00020">
    <property type="entry name" value="Tryp_SPc"/>
    <property type="match status" value="1"/>
</dbReference>
<reference evidence="8" key="3">
    <citation type="submission" date="2014-09" db="EMBL/GenBank/DDBJ databases">
        <authorList>
            <person name="Magalhaes I.L.F."/>
            <person name="Oliveira U."/>
            <person name="Santos F.R."/>
            <person name="Vidigal T.H.D.A."/>
            <person name="Brescovit A.D."/>
            <person name="Santos A.J."/>
        </authorList>
    </citation>
    <scope>NUCLEOTIDE SEQUENCE</scope>
</reference>
<evidence type="ECO:0000313" key="8">
    <source>
        <dbReference type="EMBL" id="JAG65562.1"/>
    </source>
</evidence>
<keyword evidence="2" id="KW-0378">Hydrolase</keyword>
<dbReference type="AlphaFoldDB" id="A0A0A9XVN4"/>
<dbReference type="GO" id="GO:0006508">
    <property type="term" value="P:proteolysis"/>
    <property type="evidence" value="ECO:0007669"/>
    <property type="project" value="UniProtKB-KW"/>
</dbReference>
<reference evidence="7" key="2">
    <citation type="submission" date="2014-07" db="EMBL/GenBank/DDBJ databases">
        <authorList>
            <person name="Hull J."/>
        </authorList>
    </citation>
    <scope>NUCLEOTIDE SEQUENCE</scope>
</reference>
<evidence type="ECO:0000256" key="3">
    <source>
        <dbReference type="ARBA" id="ARBA00022825"/>
    </source>
</evidence>
<dbReference type="InterPro" id="IPR050430">
    <property type="entry name" value="Peptidase_S1"/>
</dbReference>
<gene>
    <name evidence="7" type="primary">CELA1</name>
    <name evidence="7" type="ORF">CM83_99555</name>
</gene>
<reference evidence="7" key="1">
    <citation type="journal article" date="2014" name="PLoS ONE">
        <title>Transcriptome-Based Identification of ABC Transporters in the Western Tarnished Plant Bug Lygus hesperus.</title>
        <authorList>
            <person name="Hull J.J."/>
            <person name="Chaney K."/>
            <person name="Geib S.M."/>
            <person name="Fabrick J.A."/>
            <person name="Brent C.S."/>
            <person name="Walsh D."/>
            <person name="Lavine L.C."/>
        </authorList>
    </citation>
    <scope>NUCLEOTIDE SEQUENCE</scope>
</reference>
<dbReference type="PANTHER" id="PTHR24276:SF96">
    <property type="entry name" value="PEPTIDASE S1 DOMAIN-CONTAINING PROTEIN"/>
    <property type="match status" value="1"/>
</dbReference>
<evidence type="ECO:0000259" key="6">
    <source>
        <dbReference type="PROSITE" id="PS50240"/>
    </source>
</evidence>
<keyword evidence="1" id="KW-0645">Protease</keyword>
<keyword evidence="5" id="KW-0812">Transmembrane</keyword>
<dbReference type="InterPro" id="IPR001254">
    <property type="entry name" value="Trypsin_dom"/>
</dbReference>
<organism evidence="7">
    <name type="scientific">Lygus hesperus</name>
    <name type="common">Western plant bug</name>
    <dbReference type="NCBI Taxonomy" id="30085"/>
    <lineage>
        <taxon>Eukaryota</taxon>
        <taxon>Metazoa</taxon>
        <taxon>Ecdysozoa</taxon>
        <taxon>Arthropoda</taxon>
        <taxon>Hexapoda</taxon>
        <taxon>Insecta</taxon>
        <taxon>Pterygota</taxon>
        <taxon>Neoptera</taxon>
        <taxon>Paraneoptera</taxon>
        <taxon>Hemiptera</taxon>
        <taxon>Heteroptera</taxon>
        <taxon>Panheteroptera</taxon>
        <taxon>Cimicomorpha</taxon>
        <taxon>Miridae</taxon>
        <taxon>Mirini</taxon>
        <taxon>Lygus</taxon>
    </lineage>
</organism>
<keyword evidence="5" id="KW-1133">Transmembrane helix</keyword>
<dbReference type="InterPro" id="IPR043504">
    <property type="entry name" value="Peptidase_S1_PA_chymotrypsin"/>
</dbReference>
<accession>A0A0A9XVN4</accession>
<dbReference type="EMBL" id="GBHO01019635">
    <property type="protein sequence ID" value="JAG23969.1"/>
    <property type="molecule type" value="Transcribed_RNA"/>
</dbReference>
<feature type="domain" description="Peptidase S1" evidence="6">
    <location>
        <begin position="33"/>
        <end position="308"/>
    </location>
</feature>
<name>A0A0A9XVN4_LYGHE</name>
<keyword evidence="3" id="KW-0720">Serine protease</keyword>
<evidence type="ECO:0000256" key="1">
    <source>
        <dbReference type="ARBA" id="ARBA00022670"/>
    </source>
</evidence>
<sequence>MKLGAHLILWSRTERSGVTMDFLIVLFGIHLVQIGSAQLQVKPAKPSDFPYFTTVLYHGRGICGATLFTSSHAFTACHCLVKDPTSPFKAPHVLIDVGRIELDAGNESSHPTGQSRFAQMIRVHPKCESGQRSMAYDYGVIKVEKPFDLREGYTEVFNILGQGNAVQEVINENHHKDCYSLDFKTLEKDGKPWTVGGLEMSKLGILHGDICRDLFKYNNKDVDFFPDVQVCTVNKEVVDATFFCGLPDYGGPLVCFKSGSLKEERVFVGVLSGRNHHYCKPRSIPSKKVQEVYARVDAAVMWILNEYPDLSTTTIATTTKETTTEMASTTVNHLRLRVLVQVPVLVLVLVPPLPLLLVQLLVLLLILTMILQCLQQFRTAVGGTTANHRPITFIHSSTPRFPS</sequence>
<evidence type="ECO:0000313" key="7">
    <source>
        <dbReference type="EMBL" id="JAG23969.1"/>
    </source>
</evidence>
<dbReference type="InterPro" id="IPR009003">
    <property type="entry name" value="Peptidase_S1_PA"/>
</dbReference>
<dbReference type="GO" id="GO:0004252">
    <property type="term" value="F:serine-type endopeptidase activity"/>
    <property type="evidence" value="ECO:0007669"/>
    <property type="project" value="InterPro"/>
</dbReference>